<dbReference type="PANTHER" id="PTHR43757:SF2">
    <property type="entry name" value="AMINOMETHYLTRANSFERASE, MITOCHONDRIAL"/>
    <property type="match status" value="1"/>
</dbReference>
<feature type="domain" description="Aminomethyltransferase C-terminal" evidence="3">
    <location>
        <begin position="286"/>
        <end position="371"/>
    </location>
</feature>
<feature type="domain" description="GCVT N-terminal" evidence="2">
    <location>
        <begin position="16"/>
        <end position="266"/>
    </location>
</feature>
<dbReference type="AlphaFoldDB" id="A0A0B6WW45"/>
<protein>
    <submittedName>
        <fullName evidence="4">Folate-binding protein YgfZ</fullName>
    </submittedName>
</protein>
<dbReference type="InterPro" id="IPR029043">
    <property type="entry name" value="GcvT/YgfZ_C"/>
</dbReference>
<dbReference type="PANTHER" id="PTHR43757">
    <property type="entry name" value="AMINOMETHYLTRANSFERASE"/>
    <property type="match status" value="1"/>
</dbReference>
<keyword evidence="5" id="KW-1185">Reference proteome</keyword>
<dbReference type="EMBL" id="CBXV010000002">
    <property type="protein sequence ID" value="CDM64494.1"/>
    <property type="molecule type" value="Genomic_DNA"/>
</dbReference>
<evidence type="ECO:0000313" key="5">
    <source>
        <dbReference type="Proteomes" id="UP000031518"/>
    </source>
</evidence>
<name>A0A0B6WW45_9BACT</name>
<dbReference type="PIRSF" id="PIRSF006487">
    <property type="entry name" value="GcvT"/>
    <property type="match status" value="1"/>
</dbReference>
<evidence type="ECO:0000256" key="1">
    <source>
        <dbReference type="ARBA" id="ARBA00022946"/>
    </source>
</evidence>
<dbReference type="STRING" id="454194.PYK22_00488"/>
<dbReference type="Proteomes" id="UP000031518">
    <property type="component" value="Unassembled WGS sequence"/>
</dbReference>
<dbReference type="Gene3D" id="3.30.1360.120">
    <property type="entry name" value="Probable tRNA modification gtpase trme, domain 1"/>
    <property type="match status" value="1"/>
</dbReference>
<organism evidence="4 5">
    <name type="scientific">Pyrinomonas methylaliphatogenes</name>
    <dbReference type="NCBI Taxonomy" id="454194"/>
    <lineage>
        <taxon>Bacteria</taxon>
        <taxon>Pseudomonadati</taxon>
        <taxon>Acidobacteriota</taxon>
        <taxon>Blastocatellia</taxon>
        <taxon>Blastocatellales</taxon>
        <taxon>Pyrinomonadaceae</taxon>
        <taxon>Pyrinomonas</taxon>
    </lineage>
</organism>
<dbReference type="InterPro" id="IPR028896">
    <property type="entry name" value="GcvT/YgfZ/DmdA"/>
</dbReference>
<dbReference type="InterPro" id="IPR017703">
    <property type="entry name" value="YgfZ/GCV_T_CS"/>
</dbReference>
<sequence length="379" mass="41961">MSEKASPSMVQRSPLDEAHRVEGAAMRTGDGWLIPARYVDPLDEYRIVRDGGCGLIDLCAGGRIEVAGSEAESFLNGLVTNDVKALPKGAWMLAAFPNVQGRLVALVRILRLDQTLFLLDTEAATRDRVRQMLERYTLAGDFRVRDATEEMARLSLQGAKARETIAKVFGEEAARLERNRIASLDRNGPLLIRASHTGEDGFDIFIEARRAPEIWRAAKAAGARPIGFDALETLRIEAGIPRYGIDMDETTVVLETGLDEAVSFTKGCYLGQEIIARIRWRGHVAKKLMGLVFDERNEPSEEEREALPKAKIIAPDGKEMGRITSSARSPRLERTIALAYIRYAYLEPGTEAHIALNERQFKARVAALPMVRGSWDGAT</sequence>
<accession>A0A0B6WW45</accession>
<dbReference type="SUPFAM" id="SSF101790">
    <property type="entry name" value="Aminomethyltransferase beta-barrel domain"/>
    <property type="match status" value="1"/>
</dbReference>
<proteinExistence type="predicted"/>
<dbReference type="SUPFAM" id="SSF103025">
    <property type="entry name" value="Folate-binding domain"/>
    <property type="match status" value="1"/>
</dbReference>
<evidence type="ECO:0000259" key="2">
    <source>
        <dbReference type="Pfam" id="PF01571"/>
    </source>
</evidence>
<evidence type="ECO:0000313" key="4">
    <source>
        <dbReference type="EMBL" id="CDM64494.1"/>
    </source>
</evidence>
<gene>
    <name evidence="4" type="ORF">PYK22_00488</name>
</gene>
<dbReference type="InterPro" id="IPR027266">
    <property type="entry name" value="TrmE/GcvT-like"/>
</dbReference>
<dbReference type="InterPro" id="IPR013977">
    <property type="entry name" value="GcvT_C"/>
</dbReference>
<dbReference type="Pfam" id="PF01571">
    <property type="entry name" value="GCV_T"/>
    <property type="match status" value="1"/>
</dbReference>
<dbReference type="RefSeq" id="WP_041973987.1">
    <property type="nucleotide sequence ID" value="NZ_CBXV010000002.1"/>
</dbReference>
<reference evidence="4 5" key="2">
    <citation type="submission" date="2015-01" db="EMBL/GenBank/DDBJ databases">
        <title>Complete genome sequence of Pyrinomonas methylaliphatogenes type strain K22T.</title>
        <authorList>
            <person name="Lee K.C.Y."/>
            <person name="Power J.F."/>
            <person name="Dunfield P.F."/>
            <person name="Morgan X.C."/>
            <person name="Huttenhower C."/>
            <person name="Stott M.B."/>
        </authorList>
    </citation>
    <scope>NUCLEOTIDE SEQUENCE [LARGE SCALE GENOMIC DNA]</scope>
    <source>
        <strain evidence="4 5">K22</strain>
    </source>
</reference>
<dbReference type="Pfam" id="PF08669">
    <property type="entry name" value="GCV_T_C"/>
    <property type="match status" value="1"/>
</dbReference>
<evidence type="ECO:0000259" key="3">
    <source>
        <dbReference type="Pfam" id="PF08669"/>
    </source>
</evidence>
<dbReference type="NCBIfam" id="TIGR03317">
    <property type="entry name" value="ygfZ_signature"/>
    <property type="match status" value="1"/>
</dbReference>
<dbReference type="OrthoDB" id="9796287at2"/>
<reference evidence="4 5" key="1">
    <citation type="submission" date="2013-12" db="EMBL/GenBank/DDBJ databases">
        <authorList>
            <person name="Stott M."/>
        </authorList>
    </citation>
    <scope>NUCLEOTIDE SEQUENCE [LARGE SCALE GENOMIC DNA]</scope>
    <source>
        <strain evidence="4 5">K22</strain>
    </source>
</reference>
<dbReference type="InterPro" id="IPR006222">
    <property type="entry name" value="GCVT_N"/>
</dbReference>
<keyword evidence="1" id="KW-0809">Transit peptide</keyword>